<dbReference type="SUPFAM" id="SSF46785">
    <property type="entry name" value="Winged helix' DNA-binding domain"/>
    <property type="match status" value="1"/>
</dbReference>
<dbReference type="InterPro" id="IPR036390">
    <property type="entry name" value="WH_DNA-bd_sf"/>
</dbReference>
<name>A0A930Y052_9FLAO</name>
<comment type="caution">
    <text evidence="1">The sequence shown here is derived from an EMBL/GenBank/DDBJ whole genome shotgun (WGS) entry which is preliminary data.</text>
</comment>
<protein>
    <submittedName>
        <fullName evidence="1">Rrf2 family transcriptional regulator</fullName>
    </submittedName>
</protein>
<dbReference type="InterPro" id="IPR036388">
    <property type="entry name" value="WH-like_DNA-bd_sf"/>
</dbReference>
<evidence type="ECO:0000313" key="2">
    <source>
        <dbReference type="Proteomes" id="UP000646211"/>
    </source>
</evidence>
<sequence length="143" mass="15687">MFSKTCEYAIRASIFIATQSHQNKRVTIKEIAEKINSPKSFTAKILQILAKNNLVHSVKGIGGGFEIPKEIMSGIKLSQIVTAIDGDSIFICCGLGLGKCSEIHHCSVHEKFKEIRSEIVTLLVNTNLEELALGIKLGDSFLK</sequence>
<dbReference type="Proteomes" id="UP000646211">
    <property type="component" value="Unassembled WGS sequence"/>
</dbReference>
<reference evidence="1" key="1">
    <citation type="submission" date="2020-11" db="EMBL/GenBank/DDBJ databases">
        <title>Genome of Flavobacterium soyangense.</title>
        <authorList>
            <person name="Liu Q."/>
            <person name="Xin Y.-H."/>
        </authorList>
    </citation>
    <scope>NUCLEOTIDE SEQUENCE</scope>
    <source>
        <strain evidence="1">CGMCC 1.13493</strain>
    </source>
</reference>
<organism evidence="1 2">
    <name type="scientific">Flavobacterium soyangense</name>
    <dbReference type="NCBI Taxonomy" id="2023265"/>
    <lineage>
        <taxon>Bacteria</taxon>
        <taxon>Pseudomonadati</taxon>
        <taxon>Bacteroidota</taxon>
        <taxon>Flavobacteriia</taxon>
        <taxon>Flavobacteriales</taxon>
        <taxon>Flavobacteriaceae</taxon>
        <taxon>Flavobacterium</taxon>
    </lineage>
</organism>
<dbReference type="Gene3D" id="1.10.10.10">
    <property type="entry name" value="Winged helix-like DNA-binding domain superfamily/Winged helix DNA-binding domain"/>
    <property type="match status" value="1"/>
</dbReference>
<dbReference type="InterPro" id="IPR000944">
    <property type="entry name" value="Tscrpt_reg_Rrf2"/>
</dbReference>
<dbReference type="EMBL" id="JADHEC010000009">
    <property type="protein sequence ID" value="MBF2708124.1"/>
    <property type="molecule type" value="Genomic_DNA"/>
</dbReference>
<dbReference type="Pfam" id="PF02082">
    <property type="entry name" value="Rrf2"/>
    <property type="match status" value="1"/>
</dbReference>
<dbReference type="PANTHER" id="PTHR33221">
    <property type="entry name" value="WINGED HELIX-TURN-HELIX TRANSCRIPTIONAL REGULATOR, RRF2 FAMILY"/>
    <property type="match status" value="1"/>
</dbReference>
<dbReference type="PANTHER" id="PTHR33221:SF2">
    <property type="entry name" value="TRANSCRIPTIONAL REGULATOR"/>
    <property type="match status" value="1"/>
</dbReference>
<keyword evidence="2" id="KW-1185">Reference proteome</keyword>
<dbReference type="NCBIfam" id="TIGR00738">
    <property type="entry name" value="rrf2_super"/>
    <property type="match status" value="1"/>
</dbReference>
<dbReference type="GO" id="GO:0005829">
    <property type="term" value="C:cytosol"/>
    <property type="evidence" value="ECO:0007669"/>
    <property type="project" value="TreeGrafter"/>
</dbReference>
<dbReference type="PROSITE" id="PS51197">
    <property type="entry name" value="HTH_RRF2_2"/>
    <property type="match status" value="1"/>
</dbReference>
<accession>A0A930Y052</accession>
<dbReference type="AlphaFoldDB" id="A0A930Y052"/>
<gene>
    <name evidence="1" type="ORF">IR213_05910</name>
</gene>
<dbReference type="RefSeq" id="WP_194311381.1">
    <property type="nucleotide sequence ID" value="NZ_JADHEC010000009.1"/>
</dbReference>
<evidence type="ECO:0000313" key="1">
    <source>
        <dbReference type="EMBL" id="MBF2708124.1"/>
    </source>
</evidence>
<dbReference type="GO" id="GO:0003700">
    <property type="term" value="F:DNA-binding transcription factor activity"/>
    <property type="evidence" value="ECO:0007669"/>
    <property type="project" value="TreeGrafter"/>
</dbReference>
<proteinExistence type="predicted"/>